<dbReference type="InterPro" id="IPR055063">
    <property type="entry name" value="Rib_mS39_PPR"/>
</dbReference>
<keyword evidence="2" id="KW-0677">Repeat</keyword>
<comment type="subcellular location">
    <subcellularLocation>
        <location evidence="1">Mitochondrion</location>
    </subcellularLocation>
</comment>
<proteinExistence type="predicted"/>
<dbReference type="Proteomes" id="UP000585614">
    <property type="component" value="Unassembled WGS sequence"/>
</dbReference>
<name>A0A7J7XPT9_RHIFE</name>
<evidence type="ECO:0000256" key="5">
    <source>
        <dbReference type="SAM" id="MobiDB-lite"/>
    </source>
</evidence>
<dbReference type="GO" id="GO:0043024">
    <property type="term" value="F:ribosomal small subunit binding"/>
    <property type="evidence" value="ECO:0007669"/>
    <property type="project" value="InterPro"/>
</dbReference>
<comment type="caution">
    <text evidence="6">The sequence shown here is derived from an EMBL/GenBank/DDBJ whole genome shotgun (WGS) entry which is preliminary data.</text>
</comment>
<gene>
    <name evidence="6" type="ORF">mRhiFer1_010166</name>
</gene>
<organism evidence="6 7">
    <name type="scientific">Rhinolophus ferrumequinum</name>
    <name type="common">Greater horseshoe bat</name>
    <dbReference type="NCBI Taxonomy" id="59479"/>
    <lineage>
        <taxon>Eukaryota</taxon>
        <taxon>Metazoa</taxon>
        <taxon>Chordata</taxon>
        <taxon>Craniata</taxon>
        <taxon>Vertebrata</taxon>
        <taxon>Euteleostomi</taxon>
        <taxon>Mammalia</taxon>
        <taxon>Eutheria</taxon>
        <taxon>Laurasiatheria</taxon>
        <taxon>Chiroptera</taxon>
        <taxon>Yinpterochiroptera</taxon>
        <taxon>Rhinolophoidea</taxon>
        <taxon>Rhinolophidae</taxon>
        <taxon>Rhinolophinae</taxon>
        <taxon>Rhinolophus</taxon>
    </lineage>
</organism>
<reference evidence="6 7" key="1">
    <citation type="journal article" date="2020" name="Nature">
        <title>Six reference-quality genomes reveal evolution of bat adaptations.</title>
        <authorList>
            <person name="Jebb D."/>
            <person name="Huang Z."/>
            <person name="Pippel M."/>
            <person name="Hughes G.M."/>
            <person name="Lavrichenko K."/>
            <person name="Devanna P."/>
            <person name="Winkler S."/>
            <person name="Jermiin L.S."/>
            <person name="Skirmuntt E.C."/>
            <person name="Katzourakis A."/>
            <person name="Burkitt-Gray L."/>
            <person name="Ray D.A."/>
            <person name="Sullivan K.A.M."/>
            <person name="Roscito J.G."/>
            <person name="Kirilenko B.M."/>
            <person name="Davalos L.M."/>
            <person name="Corthals A.P."/>
            <person name="Power M.L."/>
            <person name="Jones G."/>
            <person name="Ransome R.D."/>
            <person name="Dechmann D.K.N."/>
            <person name="Locatelli A.G."/>
            <person name="Puechmaille S.J."/>
            <person name="Fedrigo O."/>
            <person name="Jarvis E.D."/>
            <person name="Hiller M."/>
            <person name="Vernes S.C."/>
            <person name="Myers E.W."/>
            <person name="Teeling E.C."/>
        </authorList>
    </citation>
    <scope>NUCLEOTIDE SEQUENCE [LARGE SCALE GENOMIC DNA]</scope>
    <source>
        <strain evidence="6">MRhiFer1</strain>
        <tissue evidence="6">Lung</tissue>
    </source>
</reference>
<dbReference type="EMBL" id="JACAGC010000008">
    <property type="protein sequence ID" value="KAF6351662.1"/>
    <property type="molecule type" value="Genomic_DNA"/>
</dbReference>
<accession>A0A7J7XPT9</accession>
<sequence>MGFVLASPCPAFLCGERDQRPRMTLCMTTVVTGLEELVIPKKKTWDKVSILQAFAYTVNGDTTAAPYAFQDDPYRVQTSSIESRSFLLAKKSGENAAKCIINSHPKYFQKEIAELHISCLMPAYFEPQIEDISEAALREQIKLKKVKASVDMFDHFLQAGTTVSLETTNSLLDLLCYSGDQDPSADYYFQQSEKSEELEEDTQENNEKSKKAGHQFGVIWRAKNNAERIFTVKPEKNTHSYYTMIRNGEASSSWASIKLVHRVVKLHVDVYTFNSLIEVTATMNDKFENQWNDILELLK</sequence>
<evidence type="ECO:0000256" key="1">
    <source>
        <dbReference type="ARBA" id="ARBA00004173"/>
    </source>
</evidence>
<evidence type="ECO:0000313" key="7">
    <source>
        <dbReference type="Proteomes" id="UP000585614"/>
    </source>
</evidence>
<evidence type="ECO:0000256" key="3">
    <source>
        <dbReference type="ARBA" id="ARBA00022946"/>
    </source>
</evidence>
<dbReference type="GO" id="GO:0005739">
    <property type="term" value="C:mitochondrion"/>
    <property type="evidence" value="ECO:0007669"/>
    <property type="project" value="UniProtKB-SubCell"/>
</dbReference>
<evidence type="ECO:0000313" key="6">
    <source>
        <dbReference type="EMBL" id="KAF6351662.1"/>
    </source>
</evidence>
<dbReference type="AlphaFoldDB" id="A0A7J7XPT9"/>
<evidence type="ECO:0000256" key="2">
    <source>
        <dbReference type="ARBA" id="ARBA00022737"/>
    </source>
</evidence>
<feature type="region of interest" description="Disordered" evidence="5">
    <location>
        <begin position="190"/>
        <end position="210"/>
    </location>
</feature>
<dbReference type="PANTHER" id="PTHR16276:SF1">
    <property type="entry name" value="SMALL RIBOSOMAL SUBUNIT PROTEIN MS39"/>
    <property type="match status" value="1"/>
</dbReference>
<dbReference type="GO" id="GO:0032543">
    <property type="term" value="P:mitochondrial translation"/>
    <property type="evidence" value="ECO:0007669"/>
    <property type="project" value="InterPro"/>
</dbReference>
<dbReference type="Pfam" id="PF22330">
    <property type="entry name" value="Rib_mS39_PPR"/>
    <property type="match status" value="1"/>
</dbReference>
<keyword evidence="3" id="KW-0809">Transit peptide</keyword>
<dbReference type="PANTHER" id="PTHR16276">
    <property type="entry name" value="PENTATRICOPEPTIDE REPEAT DOMAIN-CONTAINING PROTEIN 3"/>
    <property type="match status" value="1"/>
</dbReference>
<dbReference type="InterPro" id="IPR037387">
    <property type="entry name" value="PTCD3"/>
</dbReference>
<evidence type="ECO:0000256" key="4">
    <source>
        <dbReference type="ARBA" id="ARBA00023128"/>
    </source>
</evidence>
<dbReference type="GO" id="GO:0019843">
    <property type="term" value="F:rRNA binding"/>
    <property type="evidence" value="ECO:0007669"/>
    <property type="project" value="InterPro"/>
</dbReference>
<keyword evidence="4" id="KW-0496">Mitochondrion</keyword>
<protein>
    <submittedName>
        <fullName evidence="6">Uncharacterized protein</fullName>
    </submittedName>
</protein>